<evidence type="ECO:0000256" key="3">
    <source>
        <dbReference type="ARBA" id="ARBA00004964"/>
    </source>
</evidence>
<dbReference type="InterPro" id="IPR013534">
    <property type="entry name" value="Starch_synth_cat_dom"/>
</dbReference>
<evidence type="ECO:0000259" key="9">
    <source>
        <dbReference type="Pfam" id="PF00534"/>
    </source>
</evidence>
<dbReference type="Pfam" id="PF08323">
    <property type="entry name" value="Glyco_transf_5"/>
    <property type="match status" value="1"/>
</dbReference>
<dbReference type="CDD" id="cd03791">
    <property type="entry name" value="GT5_Glycogen_synthase_DULL1-like"/>
    <property type="match status" value="1"/>
</dbReference>
<evidence type="ECO:0000313" key="11">
    <source>
        <dbReference type="EMBL" id="NCI51184.1"/>
    </source>
</evidence>
<keyword evidence="5 8" id="KW-0328">Glycosyltransferase</keyword>
<evidence type="ECO:0000256" key="4">
    <source>
        <dbReference type="ARBA" id="ARBA00010281"/>
    </source>
</evidence>
<dbReference type="PANTHER" id="PTHR45825">
    <property type="entry name" value="GRANULE-BOUND STARCH SYNTHASE 1, CHLOROPLASTIC/AMYLOPLASTIC"/>
    <property type="match status" value="1"/>
</dbReference>
<dbReference type="Gene3D" id="3.40.50.2000">
    <property type="entry name" value="Glycogen Phosphorylase B"/>
    <property type="match status" value="2"/>
</dbReference>
<keyword evidence="12" id="KW-1185">Reference proteome</keyword>
<dbReference type="PANTHER" id="PTHR45825:SF11">
    <property type="entry name" value="ALPHA AMYLASE DOMAIN-CONTAINING PROTEIN"/>
    <property type="match status" value="1"/>
</dbReference>
<organism evidence="11 12">
    <name type="scientific">Sediminibacterium roseum</name>
    <dbReference type="NCBI Taxonomy" id="1978412"/>
    <lineage>
        <taxon>Bacteria</taxon>
        <taxon>Pseudomonadati</taxon>
        <taxon>Bacteroidota</taxon>
        <taxon>Chitinophagia</taxon>
        <taxon>Chitinophagales</taxon>
        <taxon>Chitinophagaceae</taxon>
        <taxon>Sediminibacterium</taxon>
    </lineage>
</organism>
<evidence type="ECO:0000256" key="5">
    <source>
        <dbReference type="ARBA" id="ARBA00022676"/>
    </source>
</evidence>
<feature type="domain" description="Glycosyl transferase family 1" evidence="9">
    <location>
        <begin position="275"/>
        <end position="420"/>
    </location>
</feature>
<evidence type="ECO:0000256" key="6">
    <source>
        <dbReference type="ARBA" id="ARBA00022679"/>
    </source>
</evidence>
<comment type="function">
    <text evidence="2 8">Synthesizes alpha-1,4-glucan chains using ADP-glucose.</text>
</comment>
<evidence type="ECO:0000256" key="2">
    <source>
        <dbReference type="ARBA" id="ARBA00002764"/>
    </source>
</evidence>
<feature type="binding site" evidence="8">
    <location>
        <position position="15"/>
    </location>
    <ligand>
        <name>ADP-alpha-D-glucose</name>
        <dbReference type="ChEBI" id="CHEBI:57498"/>
    </ligand>
</feature>
<accession>A0ABW9ZY66</accession>
<feature type="domain" description="Starch synthase catalytic" evidence="10">
    <location>
        <begin position="3"/>
        <end position="232"/>
    </location>
</feature>
<dbReference type="SUPFAM" id="SSF53756">
    <property type="entry name" value="UDP-Glycosyltransferase/glycogen phosphorylase"/>
    <property type="match status" value="1"/>
</dbReference>
<gene>
    <name evidence="8" type="primary">glgA</name>
    <name evidence="11" type="ORF">GWC95_14725</name>
</gene>
<dbReference type="InterPro" id="IPR001296">
    <property type="entry name" value="Glyco_trans_1"/>
</dbReference>
<evidence type="ECO:0000256" key="8">
    <source>
        <dbReference type="HAMAP-Rule" id="MF_00484"/>
    </source>
</evidence>
<keyword evidence="6 8" id="KW-0808">Transferase</keyword>
<evidence type="ECO:0000259" key="10">
    <source>
        <dbReference type="Pfam" id="PF08323"/>
    </source>
</evidence>
<keyword evidence="7 8" id="KW-0320">Glycogen biosynthesis</keyword>
<reference evidence="11 12" key="1">
    <citation type="submission" date="2020-01" db="EMBL/GenBank/DDBJ databases">
        <title>Genome analysis.</title>
        <authorList>
            <person name="Wu S."/>
            <person name="Wang G."/>
        </authorList>
    </citation>
    <scope>NUCLEOTIDE SEQUENCE [LARGE SCALE GENOMIC DNA]</scope>
    <source>
        <strain evidence="11 12">SYL130</strain>
    </source>
</reference>
<dbReference type="RefSeq" id="WP_161819475.1">
    <property type="nucleotide sequence ID" value="NZ_JAACJS010000015.1"/>
</dbReference>
<proteinExistence type="inferred from homology"/>
<evidence type="ECO:0000256" key="7">
    <source>
        <dbReference type="ARBA" id="ARBA00023056"/>
    </source>
</evidence>
<dbReference type="Proteomes" id="UP000753802">
    <property type="component" value="Unassembled WGS sequence"/>
</dbReference>
<evidence type="ECO:0000313" key="12">
    <source>
        <dbReference type="Proteomes" id="UP000753802"/>
    </source>
</evidence>
<dbReference type="InterPro" id="IPR011835">
    <property type="entry name" value="GS/SS"/>
</dbReference>
<dbReference type="Pfam" id="PF00534">
    <property type="entry name" value="Glycos_transf_1"/>
    <property type="match status" value="1"/>
</dbReference>
<dbReference type="NCBIfam" id="TIGR02095">
    <property type="entry name" value="glgA"/>
    <property type="match status" value="1"/>
</dbReference>
<comment type="caution">
    <text evidence="11">The sequence shown here is derived from an EMBL/GenBank/DDBJ whole genome shotgun (WGS) entry which is preliminary data.</text>
</comment>
<protein>
    <recommendedName>
        <fullName evidence="8">Glycogen synthase</fullName>
        <ecNumber evidence="8">2.4.1.21</ecNumber>
    </recommendedName>
    <alternativeName>
        <fullName evidence="8">Starch [bacterial glycogen] synthase</fullName>
    </alternativeName>
</protein>
<name>A0ABW9ZY66_9BACT</name>
<evidence type="ECO:0000256" key="1">
    <source>
        <dbReference type="ARBA" id="ARBA00001478"/>
    </source>
</evidence>
<dbReference type="HAMAP" id="MF_00484">
    <property type="entry name" value="Glycogen_synth"/>
    <property type="match status" value="1"/>
</dbReference>
<dbReference type="EC" id="2.4.1.21" evidence="8"/>
<comment type="similarity">
    <text evidence="4 8">Belongs to the glycosyltransferase 1 family. Bacterial/plant glycogen synthase subfamily.</text>
</comment>
<sequence>MEIIHVSAECYPVAKAGGLGDVVGALPKYQCKAGHIAKVVMPMYRTRFLYDSEWTVDFKGSANLGSWFFDYTIIKEPTNKLGFDLFLVDINGLLDRQKIYGYDDDTERFTAFQIAVVSWISSWEHRPDVVHCHDHHAGLIPFMMQYCYDFSSLANVPSILTIHNAQYQGWMGWDKSRYIPRWDLWKRGMLDWAENINPLASGVKCAARVTTVSNSYMNELSVSSNGLEKLFQMERGKCVGILNGIDNEVWDPATDKYLPHHFSTKNVTKGKQKNKEELCKQFGLDATKPLFVFIGRLVGEKAADILPEAIRSAIHHTQAQACFLVLGSGETQVEWQFQQMVEPYKGIFNCSIGYDETLSHKMYAGADFLLMPSRVEPCGLNQMYAMRYGTVPVVRSTGGLQDTVTDMGDTDGFGIRFNNATVSDVEYSIGRAVTVFKDAAQMEKMRRHMMQIDHSWESTVNEYLGVYESAMG</sequence>
<comment type="catalytic activity">
    <reaction evidence="1 8">
        <text>[(1-&gt;4)-alpha-D-glucosyl](n) + ADP-alpha-D-glucose = [(1-&gt;4)-alpha-D-glucosyl](n+1) + ADP + H(+)</text>
        <dbReference type="Rhea" id="RHEA:18189"/>
        <dbReference type="Rhea" id="RHEA-COMP:9584"/>
        <dbReference type="Rhea" id="RHEA-COMP:9587"/>
        <dbReference type="ChEBI" id="CHEBI:15378"/>
        <dbReference type="ChEBI" id="CHEBI:15444"/>
        <dbReference type="ChEBI" id="CHEBI:57498"/>
        <dbReference type="ChEBI" id="CHEBI:456216"/>
        <dbReference type="EC" id="2.4.1.21"/>
    </reaction>
</comment>
<comment type="pathway">
    <text evidence="3 8">Glycan biosynthesis; glycogen biosynthesis.</text>
</comment>
<dbReference type="EMBL" id="JAACJS010000015">
    <property type="protein sequence ID" value="NCI51184.1"/>
    <property type="molecule type" value="Genomic_DNA"/>
</dbReference>